<dbReference type="Proteomes" id="UP001165063">
    <property type="component" value="Unassembled WGS sequence"/>
</dbReference>
<keyword evidence="3" id="KW-1185">Reference proteome</keyword>
<dbReference type="Pfam" id="PF14633">
    <property type="entry name" value="SH2_2"/>
    <property type="match status" value="1"/>
</dbReference>
<dbReference type="InterPro" id="IPR036860">
    <property type="entry name" value="SH2_dom_sf"/>
</dbReference>
<dbReference type="InterPro" id="IPR035420">
    <property type="entry name" value="Spt6_SH2"/>
</dbReference>
<evidence type="ECO:0000313" key="2">
    <source>
        <dbReference type="EMBL" id="GMG56044.1"/>
    </source>
</evidence>
<dbReference type="InterPro" id="IPR017072">
    <property type="entry name" value="TF_Spt6"/>
</dbReference>
<accession>A0A9W6Z659</accession>
<dbReference type="GO" id="GO:0008023">
    <property type="term" value="C:transcription elongation factor complex"/>
    <property type="evidence" value="ECO:0007669"/>
    <property type="project" value="TreeGrafter"/>
</dbReference>
<protein>
    <submittedName>
        <fullName evidence="2">Unnamed protein product</fullName>
    </submittedName>
</protein>
<gene>
    <name evidence="2" type="ORF">Amon01_000811300</name>
</gene>
<dbReference type="CDD" id="cd09928">
    <property type="entry name" value="SH2_Cterm_SPT6_like"/>
    <property type="match status" value="1"/>
</dbReference>
<dbReference type="Gene3D" id="3.30.505.10">
    <property type="entry name" value="SH2 domain"/>
    <property type="match status" value="1"/>
</dbReference>
<dbReference type="InterPro" id="IPR035018">
    <property type="entry name" value="Spt6_SH2_C"/>
</dbReference>
<sequence length="97" mass="11471">MNDTKDWLVRYSKANKNRSTYCFCYNHRAPGYFCLVFKLGDKTDKTYVWNIKVLPTGYQLNKNTYPDMVHLCNGFKKLLQNQLSKKSNGYTGTYSRY</sequence>
<dbReference type="GO" id="GO:0034728">
    <property type="term" value="P:nucleosome organization"/>
    <property type="evidence" value="ECO:0007669"/>
    <property type="project" value="TreeGrafter"/>
</dbReference>
<organism evidence="2 3">
    <name type="scientific">Ambrosiozyma monospora</name>
    <name type="common">Yeast</name>
    <name type="synonym">Endomycopsis monosporus</name>
    <dbReference type="NCBI Taxonomy" id="43982"/>
    <lineage>
        <taxon>Eukaryota</taxon>
        <taxon>Fungi</taxon>
        <taxon>Dikarya</taxon>
        <taxon>Ascomycota</taxon>
        <taxon>Saccharomycotina</taxon>
        <taxon>Pichiomycetes</taxon>
        <taxon>Pichiales</taxon>
        <taxon>Pichiaceae</taxon>
        <taxon>Ambrosiozyma</taxon>
    </lineage>
</organism>
<dbReference type="PANTHER" id="PTHR10145">
    <property type="entry name" value="TRANSCRIPTION ELONGATION FACTOR SPT6"/>
    <property type="match status" value="1"/>
</dbReference>
<comment type="caution">
    <text evidence="2">The sequence shown here is derived from an EMBL/GenBank/DDBJ whole genome shotgun (WGS) entry which is preliminary data.</text>
</comment>
<feature type="domain" description="Spt6 SH2" evidence="1">
    <location>
        <begin position="2"/>
        <end position="77"/>
    </location>
</feature>
<dbReference type="PANTHER" id="PTHR10145:SF6">
    <property type="entry name" value="TRANSCRIPTION ELONGATION FACTOR SPT6"/>
    <property type="match status" value="1"/>
</dbReference>
<dbReference type="GO" id="GO:0031491">
    <property type="term" value="F:nucleosome binding"/>
    <property type="evidence" value="ECO:0007669"/>
    <property type="project" value="TreeGrafter"/>
</dbReference>
<proteinExistence type="predicted"/>
<reference evidence="2" key="1">
    <citation type="submission" date="2023-04" db="EMBL/GenBank/DDBJ databases">
        <title>Ambrosiozyma monospora NBRC 1965.</title>
        <authorList>
            <person name="Ichikawa N."/>
            <person name="Sato H."/>
            <person name="Tonouchi N."/>
        </authorList>
    </citation>
    <scope>NUCLEOTIDE SEQUENCE</scope>
    <source>
        <strain evidence="2">NBRC 1965</strain>
    </source>
</reference>
<evidence type="ECO:0000313" key="3">
    <source>
        <dbReference type="Proteomes" id="UP001165063"/>
    </source>
</evidence>
<evidence type="ECO:0000259" key="1">
    <source>
        <dbReference type="Pfam" id="PF14633"/>
    </source>
</evidence>
<dbReference type="EMBL" id="BSXU01006674">
    <property type="protein sequence ID" value="GMG56044.1"/>
    <property type="molecule type" value="Genomic_DNA"/>
</dbReference>
<name>A0A9W6Z659_AMBMO</name>
<dbReference type="AlphaFoldDB" id="A0A9W6Z659"/>
<dbReference type="GO" id="GO:0042393">
    <property type="term" value="F:histone binding"/>
    <property type="evidence" value="ECO:0007669"/>
    <property type="project" value="TreeGrafter"/>
</dbReference>
<dbReference type="GO" id="GO:0140673">
    <property type="term" value="P:transcription elongation-coupled chromatin remodeling"/>
    <property type="evidence" value="ECO:0007669"/>
    <property type="project" value="InterPro"/>
</dbReference>